<dbReference type="PANTHER" id="PTHR43214">
    <property type="entry name" value="TWO-COMPONENT RESPONSE REGULATOR"/>
    <property type="match status" value="1"/>
</dbReference>
<organism evidence="10 11">
    <name type="scientific">Symbiobacterium terraclitae</name>
    <dbReference type="NCBI Taxonomy" id="557451"/>
    <lineage>
        <taxon>Bacteria</taxon>
        <taxon>Bacillati</taxon>
        <taxon>Bacillota</taxon>
        <taxon>Clostridia</taxon>
        <taxon>Eubacteriales</taxon>
        <taxon>Symbiobacteriaceae</taxon>
        <taxon>Symbiobacterium</taxon>
    </lineage>
</organism>
<evidence type="ECO:0000313" key="10">
    <source>
        <dbReference type="EMBL" id="MBP2020153.1"/>
    </source>
</evidence>
<dbReference type="Pfam" id="PF00072">
    <property type="entry name" value="Response_reg"/>
    <property type="match status" value="1"/>
</dbReference>
<evidence type="ECO:0000259" key="8">
    <source>
        <dbReference type="PROSITE" id="PS50043"/>
    </source>
</evidence>
<dbReference type="GO" id="GO:0003677">
    <property type="term" value="F:DNA binding"/>
    <property type="evidence" value="ECO:0007669"/>
    <property type="project" value="UniProtKB-KW"/>
</dbReference>
<dbReference type="InterPro" id="IPR058245">
    <property type="entry name" value="NreC/VraR/RcsB-like_REC"/>
</dbReference>
<dbReference type="InterPro" id="IPR016032">
    <property type="entry name" value="Sig_transdc_resp-reg_C-effctor"/>
</dbReference>
<dbReference type="SMART" id="SM00421">
    <property type="entry name" value="HTH_LUXR"/>
    <property type="match status" value="1"/>
</dbReference>
<dbReference type="EMBL" id="JAGGLG010000052">
    <property type="protein sequence ID" value="MBP2020153.1"/>
    <property type="molecule type" value="Genomic_DNA"/>
</dbReference>
<feature type="domain" description="Response regulatory" evidence="9">
    <location>
        <begin position="4"/>
        <end position="120"/>
    </location>
</feature>
<evidence type="ECO:0000259" key="9">
    <source>
        <dbReference type="PROSITE" id="PS50110"/>
    </source>
</evidence>
<comment type="function">
    <text evidence="6">May play the central regulatory role in sporulation. It may be an element of the effector pathway responsible for the activation of sporulation genes in response to nutritional stress. Spo0A may act in concert with spo0H (a sigma factor) to control the expression of some genes that are critical to the sporulation process.</text>
</comment>
<dbReference type="InterPro" id="IPR039420">
    <property type="entry name" value="WalR-like"/>
</dbReference>
<dbReference type="PANTHER" id="PTHR43214:SF24">
    <property type="entry name" value="TRANSCRIPTIONAL REGULATORY PROTEIN NARL-RELATED"/>
    <property type="match status" value="1"/>
</dbReference>
<keyword evidence="11" id="KW-1185">Reference proteome</keyword>
<evidence type="ECO:0000256" key="6">
    <source>
        <dbReference type="ARBA" id="ARBA00024867"/>
    </source>
</evidence>
<evidence type="ECO:0000256" key="2">
    <source>
        <dbReference type="ARBA" id="ARBA00022553"/>
    </source>
</evidence>
<dbReference type="RefSeq" id="WP_209468250.1">
    <property type="nucleotide sequence ID" value="NZ_JAGGLG010000052.1"/>
</dbReference>
<comment type="caution">
    <text evidence="10">The sequence shown here is derived from an EMBL/GenBank/DDBJ whole genome shotgun (WGS) entry which is preliminary data.</text>
</comment>
<dbReference type="Gene3D" id="3.40.50.2300">
    <property type="match status" value="1"/>
</dbReference>
<dbReference type="SMART" id="SM00448">
    <property type="entry name" value="REC"/>
    <property type="match status" value="1"/>
</dbReference>
<keyword evidence="3" id="KW-0805">Transcription regulation</keyword>
<evidence type="ECO:0000256" key="3">
    <source>
        <dbReference type="ARBA" id="ARBA00023015"/>
    </source>
</evidence>
<dbReference type="SUPFAM" id="SSF52172">
    <property type="entry name" value="CheY-like"/>
    <property type="match status" value="1"/>
</dbReference>
<dbReference type="PROSITE" id="PS50043">
    <property type="entry name" value="HTH_LUXR_2"/>
    <property type="match status" value="1"/>
</dbReference>
<dbReference type="CDD" id="cd17535">
    <property type="entry name" value="REC_NarL-like"/>
    <property type="match status" value="1"/>
</dbReference>
<dbReference type="InterPro" id="IPR000792">
    <property type="entry name" value="Tscrpt_reg_LuxR_C"/>
</dbReference>
<dbReference type="InterPro" id="IPR011006">
    <property type="entry name" value="CheY-like_superfamily"/>
</dbReference>
<evidence type="ECO:0000256" key="7">
    <source>
        <dbReference type="PROSITE-ProRule" id="PRU00169"/>
    </source>
</evidence>
<evidence type="ECO:0000256" key="5">
    <source>
        <dbReference type="ARBA" id="ARBA00023163"/>
    </source>
</evidence>
<reference evidence="10 11" key="1">
    <citation type="submission" date="2021-03" db="EMBL/GenBank/DDBJ databases">
        <title>Genomic Encyclopedia of Type Strains, Phase IV (KMG-IV): sequencing the most valuable type-strain genomes for metagenomic binning, comparative biology and taxonomic classification.</title>
        <authorList>
            <person name="Goeker M."/>
        </authorList>
    </citation>
    <scope>NUCLEOTIDE SEQUENCE [LARGE SCALE GENOMIC DNA]</scope>
    <source>
        <strain evidence="10 11">DSM 27138</strain>
    </source>
</reference>
<dbReference type="Pfam" id="PF00196">
    <property type="entry name" value="GerE"/>
    <property type="match status" value="1"/>
</dbReference>
<dbReference type="PROSITE" id="PS50110">
    <property type="entry name" value="RESPONSE_REGULATORY"/>
    <property type="match status" value="1"/>
</dbReference>
<accession>A0ABS4JX94</accession>
<protein>
    <recommendedName>
        <fullName evidence="1">Stage 0 sporulation protein A homolog</fullName>
    </recommendedName>
</protein>
<keyword evidence="5" id="KW-0804">Transcription</keyword>
<proteinExistence type="predicted"/>
<keyword evidence="4 10" id="KW-0238">DNA-binding</keyword>
<gene>
    <name evidence="10" type="ORF">J2Z79_003607</name>
</gene>
<sequence length="212" mass="23531">MAIRILIVDDHELLREGLKSMLSRESDMEVVGEAAGGREALAMCRNLRPDVVLLDARLPDIDGVEVCRQLQEEMPEVAVLMLTTFSDADLVLAAVRSGAKGYVVKDVQGLDLKRSIRQVARGEVAMDPKVVGHLIQHMRSPGQEKEEGRSPLNRQQLAIIRLVAQGYTNREIAEQMFLSEKTVKGYLAEALRRMGVKNRVEAAMVASKNGWI</sequence>
<keyword evidence="2 7" id="KW-0597">Phosphoprotein</keyword>
<evidence type="ECO:0000256" key="1">
    <source>
        <dbReference type="ARBA" id="ARBA00018672"/>
    </source>
</evidence>
<dbReference type="CDD" id="cd06170">
    <property type="entry name" value="LuxR_C_like"/>
    <property type="match status" value="1"/>
</dbReference>
<dbReference type="PRINTS" id="PR00038">
    <property type="entry name" value="HTHLUXR"/>
</dbReference>
<dbReference type="Proteomes" id="UP001519289">
    <property type="component" value="Unassembled WGS sequence"/>
</dbReference>
<dbReference type="InterPro" id="IPR001789">
    <property type="entry name" value="Sig_transdc_resp-reg_receiver"/>
</dbReference>
<feature type="modified residue" description="4-aspartylphosphate" evidence="7">
    <location>
        <position position="55"/>
    </location>
</feature>
<feature type="domain" description="HTH luxR-type" evidence="8">
    <location>
        <begin position="145"/>
        <end position="210"/>
    </location>
</feature>
<evidence type="ECO:0000313" key="11">
    <source>
        <dbReference type="Proteomes" id="UP001519289"/>
    </source>
</evidence>
<evidence type="ECO:0000256" key="4">
    <source>
        <dbReference type="ARBA" id="ARBA00023125"/>
    </source>
</evidence>
<name>A0ABS4JX94_9FIRM</name>
<dbReference type="SUPFAM" id="SSF46894">
    <property type="entry name" value="C-terminal effector domain of the bipartite response regulators"/>
    <property type="match status" value="1"/>
</dbReference>